<dbReference type="Pfam" id="PF01738">
    <property type="entry name" value="DLH"/>
    <property type="match status" value="1"/>
</dbReference>
<dbReference type="EMBL" id="BAQJ01000209">
    <property type="protein sequence ID" value="GBQ74317.1"/>
    <property type="molecule type" value="Genomic_DNA"/>
</dbReference>
<accession>A0ABQ0PLB1</accession>
<reference evidence="2" key="1">
    <citation type="submission" date="2013-04" db="EMBL/GenBank/DDBJ databases">
        <title>The genome sequencing project of 58 acetic acid bacteria.</title>
        <authorList>
            <person name="Okamoto-Kainuma A."/>
            <person name="Ishikawa M."/>
            <person name="Umino S."/>
            <person name="Koizumi Y."/>
            <person name="Shiwa Y."/>
            <person name="Yoshikawa H."/>
            <person name="Matsutani M."/>
            <person name="Matsushita K."/>
        </authorList>
    </citation>
    <scope>NUCLEOTIDE SEQUENCE</scope>
    <source>
        <strain evidence="2">NRIC 0521</strain>
    </source>
</reference>
<dbReference type="InterPro" id="IPR002925">
    <property type="entry name" value="Dienelactn_hydro"/>
</dbReference>
<comment type="caution">
    <text evidence="2">The sequence shown here is derived from an EMBL/GenBank/DDBJ whole genome shotgun (WGS) entry which is preliminary data.</text>
</comment>
<name>A0ABQ0PLB1_9PROT</name>
<proteinExistence type="predicted"/>
<evidence type="ECO:0000313" key="2">
    <source>
        <dbReference type="EMBL" id="GBQ74317.1"/>
    </source>
</evidence>
<keyword evidence="3" id="KW-1185">Reference proteome</keyword>
<evidence type="ECO:0000259" key="1">
    <source>
        <dbReference type="Pfam" id="PF01738"/>
    </source>
</evidence>
<dbReference type="RefSeq" id="WP_258367880.1">
    <property type="nucleotide sequence ID" value="NZ_BAQJ01000209.1"/>
</dbReference>
<organism evidence="2 3">
    <name type="scientific">Komagataeibacter intermedius NRIC 0521</name>
    <dbReference type="NCBI Taxonomy" id="1307934"/>
    <lineage>
        <taxon>Bacteria</taxon>
        <taxon>Pseudomonadati</taxon>
        <taxon>Pseudomonadota</taxon>
        <taxon>Alphaproteobacteria</taxon>
        <taxon>Acetobacterales</taxon>
        <taxon>Acetobacteraceae</taxon>
        <taxon>Komagataeibacter</taxon>
    </lineage>
</organism>
<protein>
    <recommendedName>
        <fullName evidence="1">Dienelactone hydrolase domain-containing protein</fullName>
    </recommendedName>
</protein>
<dbReference type="Proteomes" id="UP001061452">
    <property type="component" value="Unassembled WGS sequence"/>
</dbReference>
<evidence type="ECO:0000313" key="3">
    <source>
        <dbReference type="Proteomes" id="UP001061452"/>
    </source>
</evidence>
<gene>
    <name evidence="2" type="ORF">AA0521_2481</name>
</gene>
<sequence>MVPAWFGVNESAIRKAEDIAGQRYVILLTDMYAAAIRPKDAAGARDAISPFCSLTVP</sequence>
<feature type="domain" description="Dienelactone hydrolase" evidence="1">
    <location>
        <begin position="1"/>
        <end position="51"/>
    </location>
</feature>